<dbReference type="Gene3D" id="3.40.50.720">
    <property type="entry name" value="NAD(P)-binding Rossmann-like Domain"/>
    <property type="match status" value="1"/>
</dbReference>
<dbReference type="PANTHER" id="PTHR43477:SF1">
    <property type="entry name" value="DIHYDROANTICAPSIN 7-DEHYDROGENASE"/>
    <property type="match status" value="1"/>
</dbReference>
<dbReference type="Proteomes" id="UP001143509">
    <property type="component" value="Unassembled WGS sequence"/>
</dbReference>
<dbReference type="SUPFAM" id="SSF51735">
    <property type="entry name" value="NAD(P)-binding Rossmann-fold domains"/>
    <property type="match status" value="1"/>
</dbReference>
<comment type="similarity">
    <text evidence="1">Belongs to the short-chain dehydrogenases/reductases (SDR) family.</text>
</comment>
<gene>
    <name evidence="4" type="ORF">GCM10017620_01460</name>
</gene>
<protein>
    <submittedName>
        <fullName evidence="4">Oxidoreductase</fullName>
    </submittedName>
</protein>
<organism evidence="4 5">
    <name type="scientific">Brevundimonas intermedia</name>
    <dbReference type="NCBI Taxonomy" id="74315"/>
    <lineage>
        <taxon>Bacteria</taxon>
        <taxon>Pseudomonadati</taxon>
        <taxon>Pseudomonadota</taxon>
        <taxon>Alphaproteobacteria</taxon>
        <taxon>Caulobacterales</taxon>
        <taxon>Caulobacteraceae</taxon>
        <taxon>Brevundimonas</taxon>
    </lineage>
</organism>
<dbReference type="CDD" id="cd05233">
    <property type="entry name" value="SDR_c"/>
    <property type="match status" value="1"/>
</dbReference>
<dbReference type="SMART" id="SM00822">
    <property type="entry name" value="PKS_KR"/>
    <property type="match status" value="1"/>
</dbReference>
<evidence type="ECO:0000256" key="1">
    <source>
        <dbReference type="ARBA" id="ARBA00006484"/>
    </source>
</evidence>
<dbReference type="Pfam" id="PF13561">
    <property type="entry name" value="adh_short_C2"/>
    <property type="match status" value="1"/>
</dbReference>
<feature type="domain" description="Ketoreductase" evidence="3">
    <location>
        <begin position="39"/>
        <end position="218"/>
    </location>
</feature>
<evidence type="ECO:0000313" key="5">
    <source>
        <dbReference type="Proteomes" id="UP001143509"/>
    </source>
</evidence>
<keyword evidence="5" id="KW-1185">Reference proteome</keyword>
<evidence type="ECO:0000313" key="4">
    <source>
        <dbReference type="EMBL" id="GLK47173.1"/>
    </source>
</evidence>
<evidence type="ECO:0000256" key="2">
    <source>
        <dbReference type="ARBA" id="ARBA00023002"/>
    </source>
</evidence>
<comment type="caution">
    <text evidence="4">The sequence shown here is derived from an EMBL/GenBank/DDBJ whole genome shotgun (WGS) entry which is preliminary data.</text>
</comment>
<evidence type="ECO:0000259" key="3">
    <source>
        <dbReference type="SMART" id="SM00822"/>
    </source>
</evidence>
<dbReference type="InterPro" id="IPR036291">
    <property type="entry name" value="NAD(P)-bd_dom_sf"/>
</dbReference>
<accession>A0ABQ5T727</accession>
<sequence length="276" mass="29302">MRRSALNAGLCQTYFEAVGPPLAAKRNPKGKIMGKLEGKVAVVTGATSGMALASAKRFVEEGAYVFITGRRQDALDDAVKAIGRNVTGVRGDAANLDDLDRLFETVKREKGRIDVLYASAGWGEAAPLGEITEQHFDTIFGLNARGTLFTVQKALPLFNDGGSIFMTGSVASIKGFPGYSVYAASKAALHALARGWLNELKARNIRVNVLHPGPIATPMQDQVLTPEAKQMFESLIPRGTMGRPEEIAAAALFLASDDSSFVNGVELAVDGGFSAI</sequence>
<name>A0ABQ5T727_9CAUL</name>
<dbReference type="InterPro" id="IPR051122">
    <property type="entry name" value="SDR_DHRS6-like"/>
</dbReference>
<dbReference type="PANTHER" id="PTHR43477">
    <property type="entry name" value="DIHYDROANTICAPSIN 7-DEHYDROGENASE"/>
    <property type="match status" value="1"/>
</dbReference>
<keyword evidence="2" id="KW-0560">Oxidoreductase</keyword>
<proteinExistence type="inferred from homology"/>
<dbReference type="EMBL" id="BSFD01000001">
    <property type="protein sequence ID" value="GLK47173.1"/>
    <property type="molecule type" value="Genomic_DNA"/>
</dbReference>
<reference evidence="4" key="1">
    <citation type="journal article" date="2014" name="Int. J. Syst. Evol. Microbiol.">
        <title>Complete genome of a new Firmicutes species belonging to the dominant human colonic microbiota ('Ruminococcus bicirculans') reveals two chromosomes and a selective capacity to utilize plant glucans.</title>
        <authorList>
            <consortium name="NISC Comparative Sequencing Program"/>
            <person name="Wegmann U."/>
            <person name="Louis P."/>
            <person name="Goesmann A."/>
            <person name="Henrissat B."/>
            <person name="Duncan S.H."/>
            <person name="Flint H.J."/>
        </authorList>
    </citation>
    <scope>NUCLEOTIDE SEQUENCE</scope>
    <source>
        <strain evidence="4">VKM B-1499</strain>
    </source>
</reference>
<dbReference type="InterPro" id="IPR057326">
    <property type="entry name" value="KR_dom"/>
</dbReference>
<dbReference type="PRINTS" id="PR00081">
    <property type="entry name" value="GDHRDH"/>
</dbReference>
<reference evidence="4" key="2">
    <citation type="submission" date="2023-01" db="EMBL/GenBank/DDBJ databases">
        <authorList>
            <person name="Sun Q."/>
            <person name="Evtushenko L."/>
        </authorList>
    </citation>
    <scope>NUCLEOTIDE SEQUENCE</scope>
    <source>
        <strain evidence="4">VKM B-1499</strain>
    </source>
</reference>
<dbReference type="InterPro" id="IPR002347">
    <property type="entry name" value="SDR_fam"/>
</dbReference>